<evidence type="ECO:0000313" key="3">
    <source>
        <dbReference type="EMBL" id="RRR23125.1"/>
    </source>
</evidence>
<dbReference type="KEGG" id="bsau:DWV08_01990"/>
<feature type="transmembrane region" description="Helical" evidence="1">
    <location>
        <begin position="146"/>
        <end position="166"/>
    </location>
</feature>
<keyword evidence="1" id="KW-0472">Membrane</keyword>
<reference evidence="2 4" key="1">
    <citation type="submission" date="2018-07" db="EMBL/GenBank/DDBJ databases">
        <title>Brachybacterium saurashtrense DSM 23186 genome sequence.</title>
        <authorList>
            <person name="Guo L."/>
        </authorList>
    </citation>
    <scope>NUCLEOTIDE SEQUENCE [LARGE SCALE GENOMIC DNA]</scope>
    <source>
        <strain evidence="2 4">DSM 23186</strain>
    </source>
</reference>
<gene>
    <name evidence="2" type="ORF">DWV08_01990</name>
    <name evidence="3" type="ORF">DXU92_07120</name>
</gene>
<organism evidence="3 5">
    <name type="scientific">Brachybacterium saurashtrense</name>
    <dbReference type="NCBI Taxonomy" id="556288"/>
    <lineage>
        <taxon>Bacteria</taxon>
        <taxon>Bacillati</taxon>
        <taxon>Actinomycetota</taxon>
        <taxon>Actinomycetes</taxon>
        <taxon>Micrococcales</taxon>
        <taxon>Dermabacteraceae</taxon>
        <taxon>Brachybacterium</taxon>
    </lineage>
</organism>
<keyword evidence="1" id="KW-1133">Transmembrane helix</keyword>
<dbReference type="EMBL" id="QSWH01000003">
    <property type="protein sequence ID" value="RRR23125.1"/>
    <property type="molecule type" value="Genomic_DNA"/>
</dbReference>
<feature type="transmembrane region" description="Helical" evidence="1">
    <location>
        <begin position="371"/>
        <end position="393"/>
    </location>
</feature>
<sequence>MTQDLRAVREVWASRAGARTRTDLLYLIYLVALSVPVLLVPALQSVGTLLARPDVLPALLSARAPQAIGATVAAGAAVLVLCGAVRGPALLAPFLTATLASSGLRRRDVLWRPLLRALLVPVLGNVLGCAVLALTLGAAGHVTPAAGAWFVLAGTGAGLLLGAAWLAGQLLDPAPRRLLAVALLALAVLQAAMPLPTGLGAAYPVGAPHPGLWAGALLAAGAAAISVGIARLDRLRGQVLREQAARWEAAGRTALAGDLSAAAGAFRPPPSAGRRLRAIGARPLVLLYARRDAVAWLRSPERLAAGTAAGLSGAAALAGSTVLTGPLAWAAVLGGTLALWGASGTLVDGLRHGVHTLGAPGLFGQRAGVQVMLHAVAPTVLLALLGALGGGLAAAVAGAGPAAALLPALLAPVLVAGRARDAAKGPMPLSLSTPMPTAQGDLSVLAMLAWQSDAMLLAALSGAVLAGLGAAGQLGLLPGAAAVLTAAMALMAAMRLRALAR</sequence>
<evidence type="ECO:0008006" key="6">
    <source>
        <dbReference type="Google" id="ProtNLM"/>
    </source>
</evidence>
<accession>A0A345YKR1</accession>
<feature type="transmembrane region" description="Helical" evidence="1">
    <location>
        <begin position="117"/>
        <end position="140"/>
    </location>
</feature>
<name>A0A345YKR1_9MICO</name>
<evidence type="ECO:0000313" key="2">
    <source>
        <dbReference type="EMBL" id="AXK44513.1"/>
    </source>
</evidence>
<feature type="transmembrane region" description="Helical" evidence="1">
    <location>
        <begin position="24"/>
        <end position="47"/>
    </location>
</feature>
<keyword evidence="1" id="KW-0812">Transmembrane</keyword>
<evidence type="ECO:0000256" key="1">
    <source>
        <dbReference type="SAM" id="Phobius"/>
    </source>
</evidence>
<dbReference type="AlphaFoldDB" id="A0A345YKR1"/>
<feature type="transmembrane region" description="Helical" evidence="1">
    <location>
        <begin position="477"/>
        <end position="496"/>
    </location>
</feature>
<dbReference type="Proteomes" id="UP000254236">
    <property type="component" value="Chromosome"/>
</dbReference>
<protein>
    <recommendedName>
        <fullName evidence="6">ABC transporter permease</fullName>
    </recommendedName>
</protein>
<feature type="transmembrane region" description="Helical" evidence="1">
    <location>
        <begin position="454"/>
        <end position="471"/>
    </location>
</feature>
<feature type="transmembrane region" description="Helical" evidence="1">
    <location>
        <begin position="178"/>
        <end position="199"/>
    </location>
</feature>
<feature type="transmembrane region" description="Helical" evidence="1">
    <location>
        <begin position="67"/>
        <end position="96"/>
    </location>
</feature>
<keyword evidence="4" id="KW-1185">Reference proteome</keyword>
<feature type="transmembrane region" description="Helical" evidence="1">
    <location>
        <begin position="399"/>
        <end position="417"/>
    </location>
</feature>
<dbReference type="EMBL" id="CP031356">
    <property type="protein sequence ID" value="AXK44513.1"/>
    <property type="molecule type" value="Genomic_DNA"/>
</dbReference>
<dbReference type="RefSeq" id="WP_115412268.1">
    <property type="nucleotide sequence ID" value="NZ_CP031356.1"/>
</dbReference>
<reference evidence="3 5" key="2">
    <citation type="submission" date="2018-08" db="EMBL/GenBank/DDBJ databases">
        <title>Brachybacterium saurashtrense DSM 23186.</title>
        <authorList>
            <person name="Li Y."/>
        </authorList>
    </citation>
    <scope>NUCLEOTIDE SEQUENCE [LARGE SCALE GENOMIC DNA]</scope>
    <source>
        <strain evidence="3 5">DSM 23186</strain>
    </source>
</reference>
<feature type="transmembrane region" description="Helical" evidence="1">
    <location>
        <begin position="329"/>
        <end position="350"/>
    </location>
</feature>
<feature type="transmembrane region" description="Helical" evidence="1">
    <location>
        <begin position="211"/>
        <end position="232"/>
    </location>
</feature>
<dbReference type="Proteomes" id="UP000282185">
    <property type="component" value="Unassembled WGS sequence"/>
</dbReference>
<proteinExistence type="predicted"/>
<dbReference type="OrthoDB" id="4792837at2"/>
<evidence type="ECO:0000313" key="4">
    <source>
        <dbReference type="Proteomes" id="UP000254236"/>
    </source>
</evidence>
<evidence type="ECO:0000313" key="5">
    <source>
        <dbReference type="Proteomes" id="UP000282185"/>
    </source>
</evidence>